<protein>
    <submittedName>
        <fullName evidence="1">Uncharacterized protein</fullName>
    </submittedName>
</protein>
<proteinExistence type="predicted"/>
<name>A0A4S3IY12_9EURO</name>
<evidence type="ECO:0000313" key="2">
    <source>
        <dbReference type="Proteomes" id="UP000308092"/>
    </source>
</evidence>
<sequence length="70" mass="7944">MATFKITCTAYGYTVVGKGTTSRLWNEVSREAEVYRILGEHRGLRYPSSSGRSTWPRSTSYMGPERFVTC</sequence>
<dbReference type="AlphaFoldDB" id="A0A4S3IY12"/>
<dbReference type="STRING" id="1220188.A0A4S3IY12"/>
<organism evidence="1 2">
    <name type="scientific">Aspergillus tanneri</name>
    <dbReference type="NCBI Taxonomy" id="1220188"/>
    <lineage>
        <taxon>Eukaryota</taxon>
        <taxon>Fungi</taxon>
        <taxon>Dikarya</taxon>
        <taxon>Ascomycota</taxon>
        <taxon>Pezizomycotina</taxon>
        <taxon>Eurotiomycetes</taxon>
        <taxon>Eurotiomycetidae</taxon>
        <taxon>Eurotiales</taxon>
        <taxon>Aspergillaceae</taxon>
        <taxon>Aspergillus</taxon>
        <taxon>Aspergillus subgen. Circumdati</taxon>
    </lineage>
</organism>
<gene>
    <name evidence="1" type="ORF">EYZ11_013331</name>
</gene>
<dbReference type="EMBL" id="SOSA01001370">
    <property type="protein sequence ID" value="THC87223.1"/>
    <property type="molecule type" value="Genomic_DNA"/>
</dbReference>
<dbReference type="VEuPathDB" id="FungiDB:EYZ11_013331"/>
<evidence type="ECO:0000313" key="1">
    <source>
        <dbReference type="EMBL" id="THC87223.1"/>
    </source>
</evidence>
<keyword evidence="2" id="KW-1185">Reference proteome</keyword>
<reference evidence="1 2" key="1">
    <citation type="submission" date="2019-03" db="EMBL/GenBank/DDBJ databases">
        <title>The genome sequence of a newly discovered highly antifungal drug resistant Aspergillus species, Aspergillus tanneri NIH 1004.</title>
        <authorList>
            <person name="Mounaud S."/>
            <person name="Singh I."/>
            <person name="Joardar V."/>
            <person name="Pakala S."/>
            <person name="Pakala S."/>
            <person name="Venepally P."/>
            <person name="Hoover J."/>
            <person name="Nierman W."/>
            <person name="Chung J."/>
            <person name="Losada L."/>
        </authorList>
    </citation>
    <scope>NUCLEOTIDE SEQUENCE [LARGE SCALE GENOMIC DNA]</scope>
    <source>
        <strain evidence="1 2">NIH1004</strain>
    </source>
</reference>
<accession>A0A4S3IY12</accession>
<dbReference type="Proteomes" id="UP000308092">
    <property type="component" value="Unassembled WGS sequence"/>
</dbReference>
<comment type="caution">
    <text evidence="1">The sequence shown here is derived from an EMBL/GenBank/DDBJ whole genome shotgun (WGS) entry which is preliminary data.</text>
</comment>